<feature type="region of interest" description="Disordered" evidence="1">
    <location>
        <begin position="61"/>
        <end position="107"/>
    </location>
</feature>
<dbReference type="EMBL" id="CAJGYO010000012">
    <property type="protein sequence ID" value="CAD6262766.1"/>
    <property type="molecule type" value="Genomic_DNA"/>
</dbReference>
<feature type="compositionally biased region" description="Polar residues" evidence="1">
    <location>
        <begin position="61"/>
        <end position="71"/>
    </location>
</feature>
<comment type="caution">
    <text evidence="2">The sequence shown here is derived from an EMBL/GenBank/DDBJ whole genome shotgun (WGS) entry which is preliminary data.</text>
</comment>
<sequence>MQIQIVHQEPELAVDRCLGVQRWDFDPMLVEVEAGLMSQAMSEVALAVDLCLSGSDECGLGQTSPSPSLLESEQAGGSLPPVQVDFPSSREDADEGGSAMPAVDGGVPHATATMSIQESLEERLYLPLHTPLIHGPPRLRKPRTSAPITSLRRSDRIATKPREADSTKQAQCVLMQKLGIVAPSSNVDSETVRK</sequence>
<keyword evidence="3" id="KW-1185">Reference proteome</keyword>
<evidence type="ECO:0000313" key="2">
    <source>
        <dbReference type="EMBL" id="CAD6262766.1"/>
    </source>
</evidence>
<name>A0A811QW03_9POAL</name>
<organism evidence="2 3">
    <name type="scientific">Miscanthus lutarioriparius</name>
    <dbReference type="NCBI Taxonomy" id="422564"/>
    <lineage>
        <taxon>Eukaryota</taxon>
        <taxon>Viridiplantae</taxon>
        <taxon>Streptophyta</taxon>
        <taxon>Embryophyta</taxon>
        <taxon>Tracheophyta</taxon>
        <taxon>Spermatophyta</taxon>
        <taxon>Magnoliopsida</taxon>
        <taxon>Liliopsida</taxon>
        <taxon>Poales</taxon>
        <taxon>Poaceae</taxon>
        <taxon>PACMAD clade</taxon>
        <taxon>Panicoideae</taxon>
        <taxon>Andropogonodae</taxon>
        <taxon>Andropogoneae</taxon>
        <taxon>Saccharinae</taxon>
        <taxon>Miscanthus</taxon>
    </lineage>
</organism>
<dbReference type="AlphaFoldDB" id="A0A811QW03"/>
<proteinExistence type="predicted"/>
<dbReference type="Proteomes" id="UP000604825">
    <property type="component" value="Unassembled WGS sequence"/>
</dbReference>
<gene>
    <name evidence="2" type="ORF">NCGR_LOCUS46099</name>
</gene>
<accession>A0A811QW03</accession>
<reference evidence="2" key="1">
    <citation type="submission" date="2020-10" db="EMBL/GenBank/DDBJ databases">
        <authorList>
            <person name="Han B."/>
            <person name="Lu T."/>
            <person name="Zhao Q."/>
            <person name="Huang X."/>
            <person name="Zhao Y."/>
        </authorList>
    </citation>
    <scope>NUCLEOTIDE SEQUENCE</scope>
</reference>
<evidence type="ECO:0000256" key="1">
    <source>
        <dbReference type="SAM" id="MobiDB-lite"/>
    </source>
</evidence>
<evidence type="ECO:0000313" key="3">
    <source>
        <dbReference type="Proteomes" id="UP000604825"/>
    </source>
</evidence>
<protein>
    <submittedName>
        <fullName evidence="2">Uncharacterized protein</fullName>
    </submittedName>
</protein>